<accession>A0ACC2VUM8</accession>
<gene>
    <name evidence="1" type="ORF">QFC20_004906</name>
</gene>
<protein>
    <submittedName>
        <fullName evidence="1">Uncharacterized protein</fullName>
    </submittedName>
</protein>
<sequence length="468" mass="53141">MWTLDQTQSPEMRRSRKCSITRAASYLVFSVLITANIVFIATQFGITRYPLQATQTREQEAGERVLWKKEVEERSTVLTQPSVSCDLCPASDDFCMELGYHNIAQSIAYEGSNARLHRFFRKLQAGLPVSMGVVGGSVSAGHGLSHEGTTDELEGPLNMHRQIFEWIREKYPHPEHKFSNGAIPASGMLAAGLWEMTSLMDLGNREDITVQMEYEQLLRGVLALPNKPAVLNLQTIGLVFDALSQGGDQQLGVSQYYDVPVITIRSLILPIIFNDYRDAERFFTRKSEVSDDASWEEKVDLRHLNRNGHSALSNLTRVYFERQLCKMTALEELERQGYQPKHTSPKWPSYDLATRIPAKLLTSRYDKDENVPPFKPQCLSTASRDHPLLPDESFGWTPWNWKDKKYLVGRVPGAKFSVSVTTSLGEVKVYYQRSAKYGLGQADCWVDRDIHNKKRIDGYWTSDSSTVE</sequence>
<dbReference type="EMBL" id="JASBWS010000062">
    <property type="protein sequence ID" value="KAJ9102800.1"/>
    <property type="molecule type" value="Genomic_DNA"/>
</dbReference>
<reference evidence="1" key="1">
    <citation type="submission" date="2023-04" db="EMBL/GenBank/DDBJ databases">
        <title>Draft Genome sequencing of Naganishia species isolated from polar environments using Oxford Nanopore Technology.</title>
        <authorList>
            <person name="Leo P."/>
            <person name="Venkateswaran K."/>
        </authorList>
    </citation>
    <scope>NUCLEOTIDE SEQUENCE</scope>
    <source>
        <strain evidence="1">MNA-CCFEE 5262</strain>
    </source>
</reference>
<proteinExistence type="predicted"/>
<name>A0ACC2VUM8_9TREE</name>
<dbReference type="Proteomes" id="UP001230649">
    <property type="component" value="Unassembled WGS sequence"/>
</dbReference>
<organism evidence="1 2">
    <name type="scientific">Naganishia adeliensis</name>
    <dbReference type="NCBI Taxonomy" id="92952"/>
    <lineage>
        <taxon>Eukaryota</taxon>
        <taxon>Fungi</taxon>
        <taxon>Dikarya</taxon>
        <taxon>Basidiomycota</taxon>
        <taxon>Agaricomycotina</taxon>
        <taxon>Tremellomycetes</taxon>
        <taxon>Filobasidiales</taxon>
        <taxon>Filobasidiaceae</taxon>
        <taxon>Naganishia</taxon>
    </lineage>
</organism>
<evidence type="ECO:0000313" key="1">
    <source>
        <dbReference type="EMBL" id="KAJ9102800.1"/>
    </source>
</evidence>
<evidence type="ECO:0000313" key="2">
    <source>
        <dbReference type="Proteomes" id="UP001230649"/>
    </source>
</evidence>
<comment type="caution">
    <text evidence="1">The sequence shown here is derived from an EMBL/GenBank/DDBJ whole genome shotgun (WGS) entry which is preliminary data.</text>
</comment>
<keyword evidence="2" id="KW-1185">Reference proteome</keyword>